<proteinExistence type="predicted"/>
<dbReference type="Gene3D" id="2.60.420.10">
    <property type="entry name" value="Maltose phosphorylase, domain 3"/>
    <property type="match status" value="1"/>
</dbReference>
<dbReference type="Pfam" id="PF05592">
    <property type="entry name" value="Bac_rhamnosid"/>
    <property type="match status" value="1"/>
</dbReference>
<dbReference type="Pfam" id="PF08531">
    <property type="entry name" value="Bac_rhamnosid_N"/>
    <property type="match status" value="1"/>
</dbReference>
<evidence type="ECO:0000256" key="3">
    <source>
        <dbReference type="ARBA" id="ARBA00022801"/>
    </source>
</evidence>
<feature type="domain" description="Bacterial alpha-L-rhamnosidase N-terminal" evidence="5">
    <location>
        <begin position="38"/>
        <end position="206"/>
    </location>
</feature>
<evidence type="ECO:0000256" key="2">
    <source>
        <dbReference type="ARBA" id="ARBA00012652"/>
    </source>
</evidence>
<accession>A0A6L5R707</accession>
<evidence type="ECO:0000259" key="4">
    <source>
        <dbReference type="Pfam" id="PF05592"/>
    </source>
</evidence>
<dbReference type="InterPro" id="IPR008902">
    <property type="entry name" value="Rhamnosid_concanavalin"/>
</dbReference>
<dbReference type="Pfam" id="PF17389">
    <property type="entry name" value="Bac_rhamnosid6H"/>
    <property type="match status" value="1"/>
</dbReference>
<dbReference type="RefSeq" id="WP_154347780.1">
    <property type="nucleotide sequence ID" value="NZ_WKJD01000021.1"/>
</dbReference>
<protein>
    <recommendedName>
        <fullName evidence="2">alpha-L-rhamnosidase</fullName>
        <ecNumber evidence="2">3.2.1.40</ecNumber>
    </recommendedName>
</protein>
<evidence type="ECO:0000259" key="6">
    <source>
        <dbReference type="Pfam" id="PF17389"/>
    </source>
</evidence>
<feature type="domain" description="Alpha-L-rhamnosidase C-terminal" evidence="7">
    <location>
        <begin position="667"/>
        <end position="741"/>
    </location>
</feature>
<dbReference type="InterPro" id="IPR013737">
    <property type="entry name" value="Bac_rhamnosid_N"/>
</dbReference>
<feature type="domain" description="Alpha-L-rhamnosidase six-hairpin glycosidase" evidence="6">
    <location>
        <begin position="320"/>
        <end position="664"/>
    </location>
</feature>
<dbReference type="GO" id="GO:0005975">
    <property type="term" value="P:carbohydrate metabolic process"/>
    <property type="evidence" value="ECO:0007669"/>
    <property type="project" value="InterPro"/>
</dbReference>
<keyword evidence="3" id="KW-0378">Hydrolase</keyword>
<dbReference type="Gene3D" id="2.60.120.260">
    <property type="entry name" value="Galactose-binding domain-like"/>
    <property type="match status" value="2"/>
</dbReference>
<dbReference type="InterPro" id="IPR035396">
    <property type="entry name" value="Bac_rhamnosid6H"/>
</dbReference>
<dbReference type="PANTHER" id="PTHR33307:SF6">
    <property type="entry name" value="ALPHA-RHAMNOSIDASE (EUROFUNG)-RELATED"/>
    <property type="match status" value="1"/>
</dbReference>
<evidence type="ECO:0000313" key="9">
    <source>
        <dbReference type="Proteomes" id="UP000476511"/>
    </source>
</evidence>
<dbReference type="PIRSF" id="PIRSF010631">
    <property type="entry name" value="A-rhamnsds"/>
    <property type="match status" value="1"/>
</dbReference>
<comment type="catalytic activity">
    <reaction evidence="1">
        <text>Hydrolysis of terminal non-reducing alpha-L-rhamnose residues in alpha-L-rhamnosides.</text>
        <dbReference type="EC" id="3.2.1.40"/>
    </reaction>
</comment>
<evidence type="ECO:0000259" key="7">
    <source>
        <dbReference type="Pfam" id="PF17390"/>
    </source>
</evidence>
<dbReference type="EMBL" id="WKJD01000021">
    <property type="protein sequence ID" value="MRX45218.1"/>
    <property type="molecule type" value="Genomic_DNA"/>
</dbReference>
<dbReference type="SUPFAM" id="SSF48208">
    <property type="entry name" value="Six-hairpin glycosidases"/>
    <property type="match status" value="1"/>
</dbReference>
<sequence>MTHPDPLLPTAARFIGAPEALGDAAPYLRFAFTLEEQPVAATLRTTALGIVEPWLNGARVGDELLAPGWTSYRHRVIVSDHDVTEAIHAGENVVGAIVGRGWAAGRLGWDGAAQYYTDRPAAWIELRLEFADGSQRTIDSSDRFRVATGAVLADDLYDGETYDARLEPTGWCAPGFDDSAWVPAEEREWDLATLEPRTAEPIRATEVLHPVEITTSASGARIIDFGQNISGWVRLRVDGPSGTELTLRHGELLTPDGELETVNLRSAQAVDRYVLAGSVVEQWEPRFTFHGFRYAEITGWPGALAPEDVDAVAIHTDMTRTGWLETSDELLNKLHANTVWGMRGNFVGLPTDCPQRDERLGWTGDVNAFGPTAAFLYDVRGVLSSWLADVAAEQTELGYVPWYVPQITGRTQAPTALWGDVVVSLPWAMYQEYGDLDLLDQSYPSAVAFVDQVEELLDDKGLWSNGYQFGDWLDPDAPGERPDLAKADRFLVATAYFARVSREIADIASALGRAADAERYRTLSARVRGAFLHEYVAPSGRIVDESPTAYALAIRFGLLEGDRKARAGERLAAKIAESGFRISTGFAGTPHVLDALVETGHADVAYRLLMQQESPSFLYPVTMGATTIWERWDAVRPDGTLHPSAMTSLNHYALGAVADWMRRRIGGLTALEPGYRRVEIAPLPGGGLTSASVSHDTRFGRIEAAWRIDGTAATLTATIPDGVTALVSPPLHPDALTQEVTAGSHTWTYELTVAEMPEFDLDTPISEIVAFPDAWDAAFDAILQHHPFLKDYMPEPPPAGTPEGQMSLRFMLSQIPGSGPTVEADVYRALQDARARSLPGALV</sequence>
<keyword evidence="9" id="KW-1185">Reference proteome</keyword>
<dbReference type="Gene3D" id="1.50.10.10">
    <property type="match status" value="1"/>
</dbReference>
<organism evidence="8 9">
    <name type="scientific">Agromyces kandeliae</name>
    <dbReference type="NCBI Taxonomy" id="2666141"/>
    <lineage>
        <taxon>Bacteria</taxon>
        <taxon>Bacillati</taxon>
        <taxon>Actinomycetota</taxon>
        <taxon>Actinomycetes</taxon>
        <taxon>Micrococcales</taxon>
        <taxon>Microbacteriaceae</taxon>
        <taxon>Agromyces</taxon>
    </lineage>
</organism>
<dbReference type="InterPro" id="IPR012341">
    <property type="entry name" value="6hp_glycosidase-like_sf"/>
</dbReference>
<evidence type="ECO:0000313" key="8">
    <source>
        <dbReference type="EMBL" id="MRX45218.1"/>
    </source>
</evidence>
<dbReference type="Proteomes" id="UP000476511">
    <property type="component" value="Unassembled WGS sequence"/>
</dbReference>
<dbReference type="InterPro" id="IPR035398">
    <property type="entry name" value="Bac_rhamnosid_C"/>
</dbReference>
<evidence type="ECO:0000256" key="1">
    <source>
        <dbReference type="ARBA" id="ARBA00001445"/>
    </source>
</evidence>
<name>A0A6L5R707_9MICO</name>
<gene>
    <name evidence="8" type="ORF">GJR97_16005</name>
</gene>
<dbReference type="GO" id="GO:0030596">
    <property type="term" value="F:alpha-L-rhamnosidase activity"/>
    <property type="evidence" value="ECO:0007669"/>
    <property type="project" value="UniProtKB-EC"/>
</dbReference>
<feature type="domain" description="Alpha-L-rhamnosidase concanavalin-like" evidence="4">
    <location>
        <begin position="217"/>
        <end position="315"/>
    </location>
</feature>
<dbReference type="InterPro" id="IPR016007">
    <property type="entry name" value="Alpha_rhamnosid"/>
</dbReference>
<evidence type="ECO:0000259" key="5">
    <source>
        <dbReference type="Pfam" id="PF08531"/>
    </source>
</evidence>
<dbReference type="EC" id="3.2.1.40" evidence="2"/>
<dbReference type="InterPro" id="IPR008928">
    <property type="entry name" value="6-hairpin_glycosidase_sf"/>
</dbReference>
<dbReference type="AlphaFoldDB" id="A0A6L5R707"/>
<reference evidence="8 9" key="1">
    <citation type="submission" date="2019-11" db="EMBL/GenBank/DDBJ databases">
        <title>Agromyces kandeliae sp. nov., isolated from mangrove soil.</title>
        <authorList>
            <person name="Wang R."/>
        </authorList>
    </citation>
    <scope>NUCLEOTIDE SEQUENCE [LARGE SCALE GENOMIC DNA]</scope>
    <source>
        <strain evidence="8 9">Q22</strain>
    </source>
</reference>
<dbReference type="PANTHER" id="PTHR33307">
    <property type="entry name" value="ALPHA-RHAMNOSIDASE (EUROFUNG)"/>
    <property type="match status" value="1"/>
</dbReference>
<comment type="caution">
    <text evidence="8">The sequence shown here is derived from an EMBL/GenBank/DDBJ whole genome shotgun (WGS) entry which is preliminary data.</text>
</comment>
<dbReference type="Pfam" id="PF17390">
    <property type="entry name" value="Bac_rhamnosid_C"/>
    <property type="match status" value="1"/>
</dbReference>